<dbReference type="Gene3D" id="6.10.140.530">
    <property type="match status" value="1"/>
</dbReference>
<evidence type="ECO:0000313" key="6">
    <source>
        <dbReference type="Proteomes" id="UP000275024"/>
    </source>
</evidence>
<dbReference type="PROSITE" id="PS51192">
    <property type="entry name" value="HELICASE_ATP_BIND_1"/>
    <property type="match status" value="1"/>
</dbReference>
<feature type="compositionally biased region" description="Gly residues" evidence="1">
    <location>
        <begin position="230"/>
        <end position="245"/>
    </location>
</feature>
<gene>
    <name evidence="4" type="ORF">D7318_32105</name>
    <name evidence="3" type="ORF">D7319_32230</name>
</gene>
<organism evidence="3 6">
    <name type="scientific">Streptomyces radicis</name>
    <dbReference type="NCBI Taxonomy" id="1750517"/>
    <lineage>
        <taxon>Bacteria</taxon>
        <taxon>Bacillati</taxon>
        <taxon>Actinomycetota</taxon>
        <taxon>Actinomycetes</taxon>
        <taxon>Kitasatosporales</taxon>
        <taxon>Streptomycetaceae</taxon>
        <taxon>Streptomyces</taxon>
    </lineage>
</organism>
<dbReference type="PANTHER" id="PTHR33418">
    <property type="entry name" value="HELICASE-ASSOCIATED"/>
    <property type="match status" value="1"/>
</dbReference>
<keyword evidence="3" id="KW-0347">Helicase</keyword>
<feature type="compositionally biased region" description="Acidic residues" evidence="1">
    <location>
        <begin position="547"/>
        <end position="562"/>
    </location>
</feature>
<dbReference type="GO" id="GO:0003677">
    <property type="term" value="F:DNA binding"/>
    <property type="evidence" value="ECO:0007669"/>
    <property type="project" value="InterPro"/>
</dbReference>
<dbReference type="InterPro" id="IPR027417">
    <property type="entry name" value="P-loop_NTPase"/>
</dbReference>
<dbReference type="EMBL" id="RBDY01000058">
    <property type="protein sequence ID" value="RKN13024.1"/>
    <property type="molecule type" value="Genomic_DNA"/>
</dbReference>
<dbReference type="CDD" id="cd18785">
    <property type="entry name" value="SF2_C"/>
    <property type="match status" value="1"/>
</dbReference>
<dbReference type="GO" id="GO:0005524">
    <property type="term" value="F:ATP binding"/>
    <property type="evidence" value="ECO:0007669"/>
    <property type="project" value="InterPro"/>
</dbReference>
<feature type="region of interest" description="Disordered" evidence="1">
    <location>
        <begin position="225"/>
        <end position="248"/>
    </location>
</feature>
<dbReference type="Gene3D" id="3.40.50.300">
    <property type="entry name" value="P-loop containing nucleotide triphosphate hydrolases"/>
    <property type="match status" value="2"/>
</dbReference>
<feature type="domain" description="Helicase ATP-binding" evidence="2">
    <location>
        <begin position="34"/>
        <end position="217"/>
    </location>
</feature>
<dbReference type="EMBL" id="RBDX01000059">
    <property type="protein sequence ID" value="RKN03099.1"/>
    <property type="molecule type" value="Genomic_DNA"/>
</dbReference>
<dbReference type="SMART" id="SM00487">
    <property type="entry name" value="DEXDc"/>
    <property type="match status" value="1"/>
</dbReference>
<protein>
    <submittedName>
        <fullName evidence="3">Helicase</fullName>
    </submittedName>
</protein>
<evidence type="ECO:0000313" key="5">
    <source>
        <dbReference type="Proteomes" id="UP000268652"/>
    </source>
</evidence>
<comment type="caution">
    <text evidence="3">The sequence shown here is derived from an EMBL/GenBank/DDBJ whole genome shotgun (WGS) entry which is preliminary data.</text>
</comment>
<dbReference type="OrthoDB" id="9776021at2"/>
<evidence type="ECO:0000259" key="2">
    <source>
        <dbReference type="PROSITE" id="PS51192"/>
    </source>
</evidence>
<dbReference type="Proteomes" id="UP000275024">
    <property type="component" value="Unassembled WGS sequence"/>
</dbReference>
<keyword evidence="3" id="KW-0547">Nucleotide-binding</keyword>
<keyword evidence="3" id="KW-0067">ATP-binding</keyword>
<dbReference type="GO" id="GO:0004386">
    <property type="term" value="F:helicase activity"/>
    <property type="evidence" value="ECO:0007669"/>
    <property type="project" value="UniProtKB-KW"/>
</dbReference>
<dbReference type="InterPro" id="IPR014001">
    <property type="entry name" value="Helicase_ATP-bd"/>
</dbReference>
<dbReference type="Pfam" id="PF04851">
    <property type="entry name" value="ResIII"/>
    <property type="match status" value="1"/>
</dbReference>
<keyword evidence="3" id="KW-0378">Hydrolase</keyword>
<dbReference type="AlphaFoldDB" id="A0A3A9VQP8"/>
<reference evidence="5 6" key="1">
    <citation type="submission" date="2018-09" db="EMBL/GenBank/DDBJ databases">
        <title>Streptomyces sp. nov. DS1-2, an endophytic actinomycete isolated from roots of Dendrobium scabrilingue.</title>
        <authorList>
            <person name="Kuncharoen N."/>
            <person name="Kudo T."/>
            <person name="Ohkuma M."/>
            <person name="Yuki M."/>
            <person name="Tanasupawat S."/>
        </authorList>
    </citation>
    <scope>NUCLEOTIDE SEQUENCE [LARGE SCALE GENOMIC DNA]</scope>
    <source>
        <strain evidence="3 6">AZ1-7</strain>
        <strain evidence="4 5">DS1-2</strain>
    </source>
</reference>
<proteinExistence type="predicted"/>
<dbReference type="RefSeq" id="WP_120700776.1">
    <property type="nucleotide sequence ID" value="NZ_RBDX01000059.1"/>
</dbReference>
<feature type="region of interest" description="Disordered" evidence="1">
    <location>
        <begin position="547"/>
        <end position="578"/>
    </location>
</feature>
<evidence type="ECO:0000313" key="3">
    <source>
        <dbReference type="EMBL" id="RKN03099.1"/>
    </source>
</evidence>
<dbReference type="Pfam" id="PF03457">
    <property type="entry name" value="HA"/>
    <property type="match status" value="3"/>
</dbReference>
<evidence type="ECO:0000313" key="4">
    <source>
        <dbReference type="EMBL" id="RKN13024.1"/>
    </source>
</evidence>
<dbReference type="InterPro" id="IPR005114">
    <property type="entry name" value="Helicase_assoc"/>
</dbReference>
<name>A0A3A9VQP8_9ACTN</name>
<dbReference type="PANTHER" id="PTHR33418:SF1">
    <property type="entry name" value="HELICASE-ASSOCIATED DOMAIN-CONTAINING PROTEIN"/>
    <property type="match status" value="1"/>
</dbReference>
<keyword evidence="5" id="KW-1185">Reference proteome</keyword>
<dbReference type="SMART" id="SM00490">
    <property type="entry name" value="HELICc"/>
    <property type="match status" value="1"/>
</dbReference>
<dbReference type="InterPro" id="IPR001650">
    <property type="entry name" value="Helicase_C-like"/>
</dbReference>
<accession>A0A3A9VQP8</accession>
<dbReference type="Proteomes" id="UP000268652">
    <property type="component" value="Unassembled WGS sequence"/>
</dbReference>
<dbReference type="Pfam" id="PF00271">
    <property type="entry name" value="Helicase_C"/>
    <property type="match status" value="1"/>
</dbReference>
<dbReference type="SUPFAM" id="SSF52540">
    <property type="entry name" value="P-loop containing nucleoside triphosphate hydrolases"/>
    <property type="match status" value="1"/>
</dbReference>
<dbReference type="InterPro" id="IPR006935">
    <property type="entry name" value="Helicase/UvrB_N"/>
</dbReference>
<dbReference type="GO" id="GO:0016787">
    <property type="term" value="F:hydrolase activity"/>
    <property type="evidence" value="ECO:0007669"/>
    <property type="project" value="InterPro"/>
</dbReference>
<evidence type="ECO:0000256" key="1">
    <source>
        <dbReference type="SAM" id="MobiDB-lite"/>
    </source>
</evidence>
<sequence length="926" mass="99776">MGRPVTEINAIPLWAHQREAVDAIVRGLMDASSGLLPARDLRGTVIMATGTGKTRVAAESARRLVPDGLVCVVVPTLDLLTQTVAAWRGAGHDEPMIAVCSLRADSFLEVLGVRCTTNPAQLALWATEGGPVTIFATYASLTPQGLEDEGGDGAGGGAAPGVLERAMRGSFGLTLPPFDLLVVDEAHRTSGDLGKSWAAVLAQERIPAHRRLFMTATQRLWEVRQSADGSGRGRGPGKGSEGGVEGAEAGAEGMGRLVASMDDTSLYGERLFALELMEACERGLLASWEIDVLEIRDPDVLGPAATSEEIRGRRLAALQAALLKHHGETGTRSYLPFHTRTMDAMAFARAMPETAAELHRMDPAVYPARVGAEWLSGEHPAAYRREVLGRFADGVDAEGFVNDVQFLSSCQALSEGVDIRGRRGVDTVVFADTRTSQVQIVQIIGRALRQEPDEGKVARVVVPIFLAPGENPDDMMASPSYRPLVAVLQGLRAHDERVIQRLLLSTSGARGQATNVVALDPAVLAEQAEEQQVGVAEVAGRIVPVEGDDVADAPTEEAEAEDGEKSGSSGGAVSSRPSVRERAAGVPLLRFALPRNPDVIARFLRTRVLRPDSEVWLTGLNALRIWVEEHGDAEVPLHATIDLGDSGEPYTLGAWVSEQRRAQRAGTLKPWRIDLLDELGMVWSAADVKFSRNLAAARAYHTVHGHLVPGRDAAIEGVAVGEWLHNCRKKGGLGKKPDIADARRAALEAIDEHWNPSWPLAWQRGYAALKHLVGEEQTLPAVDGIRVNGVDVGRWLADQFEQWEELSKEQRELLTGLHATPPAPDAAEESTAEWVPRPVAGLAELTAFERGLAALQQYRERTGQVVVPRQHVEILHARMADAQTPGAVAEVPVKLGVWISNTKARRGKLSDQQLAWLAALGLEWAK</sequence>